<keyword evidence="8" id="KW-1185">Reference proteome</keyword>
<dbReference type="InterPro" id="IPR016036">
    <property type="entry name" value="Malonyl_transacylase_ACP-bd"/>
</dbReference>
<dbReference type="PIRSF" id="PIRSF000446">
    <property type="entry name" value="Mct"/>
    <property type="match status" value="1"/>
</dbReference>
<dbReference type="InterPro" id="IPR004410">
    <property type="entry name" value="Malonyl_CoA-ACP_transAc_FabD"/>
</dbReference>
<accession>A0AAE3E1D5</accession>
<dbReference type="InterPro" id="IPR050858">
    <property type="entry name" value="Mal-CoA-ACP_Trans/PKS_FabD"/>
</dbReference>
<evidence type="ECO:0000256" key="1">
    <source>
        <dbReference type="ARBA" id="ARBA00022679"/>
    </source>
</evidence>
<dbReference type="InterPro" id="IPR024925">
    <property type="entry name" value="Malonyl_CoA-ACP_transAc"/>
</dbReference>
<dbReference type="SMART" id="SM00827">
    <property type="entry name" value="PKS_AT"/>
    <property type="match status" value="1"/>
</dbReference>
<evidence type="ECO:0000259" key="6">
    <source>
        <dbReference type="SMART" id="SM00827"/>
    </source>
</evidence>
<sequence>MSKLAFIFPGQGAQKAGMGKDFYENSEAARSFFDQAQKILDFDLKEMCFGEHEELNLTEYTQPCMVSVCLAIVQELKKRGINPDITAGLSLGEYAAVAAAGGMNELDAIKLVRRRGILMQSTVPTGEGAMAAVLGLDAKKIEEILESFENVWIANYNCPGQIVITGLTNEVQQASLALKEAGAKRVVELKVSGPFHSLLLKPAGEALLKEMESMSFSPLQVPYVANATAEIVTDSKKISTFFAKGIYSSVRWQQSIETMLENGVDTFVEIGPGKTLAGFMRKIAPKATVYNVSSFEDAIALEKCLSKA</sequence>
<dbReference type="PANTHER" id="PTHR42681:SF1">
    <property type="entry name" value="MALONYL-COA-ACYL CARRIER PROTEIN TRANSACYLASE, MITOCHONDRIAL"/>
    <property type="match status" value="1"/>
</dbReference>
<evidence type="ECO:0000256" key="4">
    <source>
        <dbReference type="PIRNR" id="PIRNR000446"/>
    </source>
</evidence>
<protein>
    <recommendedName>
        <fullName evidence="4">Malonyl CoA-acyl carrier protein transacylase</fullName>
        <ecNumber evidence="4">2.3.1.39</ecNumber>
    </recommendedName>
</protein>
<dbReference type="Gene3D" id="3.30.70.250">
    <property type="entry name" value="Malonyl-CoA ACP transacylase, ACP-binding"/>
    <property type="match status" value="1"/>
</dbReference>
<dbReference type="PANTHER" id="PTHR42681">
    <property type="entry name" value="MALONYL-COA-ACYL CARRIER PROTEIN TRANSACYLASE, MITOCHONDRIAL"/>
    <property type="match status" value="1"/>
</dbReference>
<dbReference type="InterPro" id="IPR001227">
    <property type="entry name" value="Ac_transferase_dom_sf"/>
</dbReference>
<evidence type="ECO:0000256" key="2">
    <source>
        <dbReference type="ARBA" id="ARBA00023315"/>
    </source>
</evidence>
<evidence type="ECO:0000256" key="5">
    <source>
        <dbReference type="PIRSR" id="PIRSR000446-1"/>
    </source>
</evidence>
<organism evidence="7 8">
    <name type="scientific">Anthropogastromicrobium aceti</name>
    <dbReference type="NCBI Taxonomy" id="2981768"/>
    <lineage>
        <taxon>Bacteria</taxon>
        <taxon>Bacillati</taxon>
        <taxon>Bacillota</taxon>
        <taxon>Clostridia</taxon>
        <taxon>Lachnospirales</taxon>
        <taxon>Lachnospiraceae</taxon>
        <taxon>Anthropogastromicrobium</taxon>
    </lineage>
</organism>
<dbReference type="GO" id="GO:0005829">
    <property type="term" value="C:cytosol"/>
    <property type="evidence" value="ECO:0007669"/>
    <property type="project" value="TreeGrafter"/>
</dbReference>
<dbReference type="EMBL" id="JAJEQN010000002">
    <property type="protein sequence ID" value="MCC2220259.1"/>
    <property type="molecule type" value="Genomic_DNA"/>
</dbReference>
<dbReference type="GO" id="GO:0004314">
    <property type="term" value="F:[acyl-carrier-protein] S-malonyltransferase activity"/>
    <property type="evidence" value="ECO:0007669"/>
    <property type="project" value="UniProtKB-EC"/>
</dbReference>
<feature type="active site" evidence="5">
    <location>
        <position position="90"/>
    </location>
</feature>
<dbReference type="EC" id="2.3.1.39" evidence="4"/>
<dbReference type="NCBIfam" id="TIGR00128">
    <property type="entry name" value="fabD"/>
    <property type="match status" value="1"/>
</dbReference>
<dbReference type="AlphaFoldDB" id="A0AAE3E1D5"/>
<feature type="domain" description="Malonyl-CoA:ACP transacylase (MAT)" evidence="6">
    <location>
        <begin position="7"/>
        <end position="304"/>
    </location>
</feature>
<gene>
    <name evidence="7" type="primary">fabD</name>
    <name evidence="7" type="ORF">LKD48_01180</name>
</gene>
<evidence type="ECO:0000256" key="3">
    <source>
        <dbReference type="ARBA" id="ARBA00048462"/>
    </source>
</evidence>
<dbReference type="RefSeq" id="WP_308730911.1">
    <property type="nucleotide sequence ID" value="NZ_JAJEQN010000002.1"/>
</dbReference>
<name>A0AAE3E1D5_9FIRM</name>
<dbReference type="InterPro" id="IPR014043">
    <property type="entry name" value="Acyl_transferase_dom"/>
</dbReference>
<comment type="catalytic activity">
    <reaction evidence="3 4">
        <text>holo-[ACP] + malonyl-CoA = malonyl-[ACP] + CoA</text>
        <dbReference type="Rhea" id="RHEA:41792"/>
        <dbReference type="Rhea" id="RHEA-COMP:9623"/>
        <dbReference type="Rhea" id="RHEA-COMP:9685"/>
        <dbReference type="ChEBI" id="CHEBI:57287"/>
        <dbReference type="ChEBI" id="CHEBI:57384"/>
        <dbReference type="ChEBI" id="CHEBI:64479"/>
        <dbReference type="ChEBI" id="CHEBI:78449"/>
        <dbReference type="EC" id="2.3.1.39"/>
    </reaction>
</comment>
<dbReference type="Gene3D" id="3.40.366.10">
    <property type="entry name" value="Malonyl-Coenzyme A Acyl Carrier Protein, domain 2"/>
    <property type="match status" value="1"/>
</dbReference>
<keyword evidence="2 4" id="KW-0012">Acyltransferase</keyword>
<dbReference type="FunFam" id="3.30.70.250:FF:000001">
    <property type="entry name" value="Malonyl CoA-acyl carrier protein transacylase"/>
    <property type="match status" value="1"/>
</dbReference>
<dbReference type="SUPFAM" id="SSF52151">
    <property type="entry name" value="FabD/lysophospholipase-like"/>
    <property type="match status" value="1"/>
</dbReference>
<comment type="similarity">
    <text evidence="4">Belongs to the fabD family.</text>
</comment>
<evidence type="ECO:0000313" key="7">
    <source>
        <dbReference type="EMBL" id="MCC2220259.1"/>
    </source>
</evidence>
<keyword evidence="1 4" id="KW-0808">Transferase</keyword>
<reference evidence="7 8" key="1">
    <citation type="submission" date="2021-10" db="EMBL/GenBank/DDBJ databases">
        <title>Anaerobic single-cell dispensing facilitates the cultivation of human gut bacteria.</title>
        <authorList>
            <person name="Afrizal A."/>
        </authorList>
    </citation>
    <scope>NUCLEOTIDE SEQUENCE [LARGE SCALE GENOMIC DNA]</scope>
    <source>
        <strain evidence="7 8">CLA-AA-H224</strain>
    </source>
</reference>
<feature type="active site" evidence="5">
    <location>
        <position position="196"/>
    </location>
</feature>
<dbReference type="InterPro" id="IPR016035">
    <property type="entry name" value="Acyl_Trfase/lysoPLipase"/>
</dbReference>
<evidence type="ECO:0000313" key="8">
    <source>
        <dbReference type="Proteomes" id="UP001198200"/>
    </source>
</evidence>
<proteinExistence type="inferred from homology"/>
<dbReference type="GO" id="GO:0006633">
    <property type="term" value="P:fatty acid biosynthetic process"/>
    <property type="evidence" value="ECO:0007669"/>
    <property type="project" value="TreeGrafter"/>
</dbReference>
<comment type="caution">
    <text evidence="7">The sequence shown here is derived from an EMBL/GenBank/DDBJ whole genome shotgun (WGS) entry which is preliminary data.</text>
</comment>
<dbReference type="SUPFAM" id="SSF55048">
    <property type="entry name" value="Probable ACP-binding domain of malonyl-CoA ACP transacylase"/>
    <property type="match status" value="1"/>
</dbReference>
<dbReference type="Proteomes" id="UP001198200">
    <property type="component" value="Unassembled WGS sequence"/>
</dbReference>
<dbReference type="Pfam" id="PF00698">
    <property type="entry name" value="Acyl_transf_1"/>
    <property type="match status" value="1"/>
</dbReference>